<protein>
    <submittedName>
        <fullName evidence="3">RND transporter</fullName>
    </submittedName>
</protein>
<accession>A0A3R0Q5R5</accession>
<dbReference type="EMBL" id="RTRY01000019">
    <property type="protein sequence ID" value="MJX48645.1"/>
    <property type="molecule type" value="Genomic_DNA"/>
</dbReference>
<dbReference type="InterPro" id="IPR003423">
    <property type="entry name" value="OMP_efflux"/>
</dbReference>
<organism evidence="3">
    <name type="scientific">Salmonella enterica</name>
    <name type="common">Salmonella choleraesuis</name>
    <dbReference type="NCBI Taxonomy" id="28901"/>
    <lineage>
        <taxon>Bacteria</taxon>
        <taxon>Pseudomonadati</taxon>
        <taxon>Pseudomonadota</taxon>
        <taxon>Gammaproteobacteria</taxon>
        <taxon>Enterobacterales</taxon>
        <taxon>Enterobacteriaceae</taxon>
        <taxon>Salmonella</taxon>
    </lineage>
</organism>
<gene>
    <name evidence="3" type="ORF">DTA53_17680</name>
</gene>
<name>A0A3R0Q5R5_SALER</name>
<dbReference type="PANTHER" id="PTHR30203">
    <property type="entry name" value="OUTER MEMBRANE CATION EFFLUX PROTEIN"/>
    <property type="match status" value="1"/>
</dbReference>
<reference evidence="3" key="1">
    <citation type="submission" date="2018-07" db="EMBL/GenBank/DDBJ databases">
        <authorList>
            <consortium name="GenomeTrakr network: Whole genome sequencing for foodborne pathogen traceback"/>
        </authorList>
    </citation>
    <scope>NUCLEOTIDE SEQUENCE [LARGE SCALE GENOMIC DNA]</scope>
    <source>
        <strain evidence="3">FDA00013282</strain>
    </source>
</reference>
<dbReference type="Gene3D" id="2.20.200.10">
    <property type="entry name" value="Outer membrane efflux proteins (OEP)"/>
    <property type="match status" value="1"/>
</dbReference>
<comment type="similarity">
    <text evidence="2">Belongs to the outer membrane factor (OMF) (TC 1.B.17) family.</text>
</comment>
<dbReference type="SUPFAM" id="SSF56954">
    <property type="entry name" value="Outer membrane efflux proteins (OEP)"/>
    <property type="match status" value="1"/>
</dbReference>
<dbReference type="AlphaFoldDB" id="A0A3R0Q5R5"/>
<dbReference type="GO" id="GO:0015562">
    <property type="term" value="F:efflux transmembrane transporter activity"/>
    <property type="evidence" value="ECO:0007669"/>
    <property type="project" value="InterPro"/>
</dbReference>
<dbReference type="Gene3D" id="1.20.1600.10">
    <property type="entry name" value="Outer membrane efflux proteins (OEP)"/>
    <property type="match status" value="1"/>
</dbReference>
<dbReference type="Pfam" id="PF02321">
    <property type="entry name" value="OEP"/>
    <property type="match status" value="1"/>
</dbReference>
<dbReference type="GO" id="GO:0009279">
    <property type="term" value="C:cell outer membrane"/>
    <property type="evidence" value="ECO:0007669"/>
    <property type="project" value="UniProtKB-SubCell"/>
</dbReference>
<evidence type="ECO:0000313" key="3">
    <source>
        <dbReference type="EMBL" id="MJX48645.1"/>
    </source>
</evidence>
<comment type="subcellular location">
    <subcellularLocation>
        <location evidence="1">Cell outer membrane</location>
        <topology evidence="1">Lipid-anchor</topology>
    </subcellularLocation>
</comment>
<comment type="caution">
    <text evidence="3">The sequence shown here is derived from an EMBL/GenBank/DDBJ whole genome shotgun (WGS) entry which is preliminary data.</text>
</comment>
<evidence type="ECO:0000256" key="1">
    <source>
        <dbReference type="ARBA" id="ARBA00004459"/>
    </source>
</evidence>
<dbReference type="InterPro" id="IPR010131">
    <property type="entry name" value="MdtP/NodT-like"/>
</dbReference>
<dbReference type="PANTHER" id="PTHR30203:SF32">
    <property type="entry name" value="CATION EFFLUX SYSTEM PROTEIN CUSC"/>
    <property type="match status" value="1"/>
</dbReference>
<sequence length="204" mass="22433">MPTELPGGLPSDLLMRRPDIRAAEYRLRGANARIGAARAAFFPTISLTGTAGTASASLSGLFEPGAGSWRFLPQITLPVFHGGALRANLEAAHIQKRIEIADYEKVIQEAFREAADGLAGQHTLGEQVLAERRSVEASQNAFDLAELRFQEGVDDYLTLLDTWRMLYGSQQRLVRIRLMQQLNMINLYKALGGGWSEYSVKTPG</sequence>
<evidence type="ECO:0000256" key="2">
    <source>
        <dbReference type="ARBA" id="ARBA00007613"/>
    </source>
</evidence>
<proteinExistence type="inferred from homology"/>
<dbReference type="Proteomes" id="UP000885264">
    <property type="component" value="Unassembled WGS sequence"/>
</dbReference>